<dbReference type="InterPro" id="IPR010985">
    <property type="entry name" value="Ribbon_hlx_hlx"/>
</dbReference>
<keyword evidence="3" id="KW-1185">Reference proteome</keyword>
<dbReference type="SUPFAM" id="SSF47598">
    <property type="entry name" value="Ribbon-helix-helix"/>
    <property type="match status" value="1"/>
</dbReference>
<feature type="compositionally biased region" description="Basic and acidic residues" evidence="1">
    <location>
        <begin position="65"/>
        <end position="78"/>
    </location>
</feature>
<proteinExistence type="predicted"/>
<evidence type="ECO:0000313" key="2">
    <source>
        <dbReference type="EMBL" id="MBA8822844.1"/>
    </source>
</evidence>
<evidence type="ECO:0000313" key="3">
    <source>
        <dbReference type="Proteomes" id="UP000569329"/>
    </source>
</evidence>
<dbReference type="GO" id="GO:0006355">
    <property type="term" value="P:regulation of DNA-templated transcription"/>
    <property type="evidence" value="ECO:0007669"/>
    <property type="project" value="InterPro"/>
</dbReference>
<dbReference type="AlphaFoldDB" id="A0A839DMV7"/>
<gene>
    <name evidence="2" type="ORF">FHX42_000173</name>
</gene>
<sequence>MTRQIAVRLPDELVEFIDGHVEHGDANSRATVVARALERQRRHEIAARDAEILARAGGDTDLDDLAEHAAHTPMDDLD</sequence>
<protein>
    <submittedName>
        <fullName evidence="2">Arc/MetJ-type ribon-helix-helix transcriptional regulator</fullName>
    </submittedName>
</protein>
<evidence type="ECO:0000256" key="1">
    <source>
        <dbReference type="SAM" id="MobiDB-lite"/>
    </source>
</evidence>
<name>A0A839DMV7_9PSEU</name>
<comment type="caution">
    <text evidence="2">The sequence shown here is derived from an EMBL/GenBank/DDBJ whole genome shotgun (WGS) entry which is preliminary data.</text>
</comment>
<dbReference type="RefSeq" id="WP_182542180.1">
    <property type="nucleotide sequence ID" value="NZ_JACGWZ010000001.1"/>
</dbReference>
<dbReference type="Proteomes" id="UP000569329">
    <property type="component" value="Unassembled WGS sequence"/>
</dbReference>
<feature type="region of interest" description="Disordered" evidence="1">
    <location>
        <begin position="57"/>
        <end position="78"/>
    </location>
</feature>
<accession>A0A839DMV7</accession>
<reference evidence="2 3" key="1">
    <citation type="submission" date="2020-07" db="EMBL/GenBank/DDBJ databases">
        <title>Sequencing the genomes of 1000 actinobacteria strains.</title>
        <authorList>
            <person name="Klenk H.-P."/>
        </authorList>
    </citation>
    <scope>NUCLEOTIDE SEQUENCE [LARGE SCALE GENOMIC DNA]</scope>
    <source>
        <strain evidence="2 3">DSM 45975</strain>
    </source>
</reference>
<organism evidence="2 3">
    <name type="scientific">Halosaccharopolyspora lacisalsi</name>
    <dbReference type="NCBI Taxonomy" id="1000566"/>
    <lineage>
        <taxon>Bacteria</taxon>
        <taxon>Bacillati</taxon>
        <taxon>Actinomycetota</taxon>
        <taxon>Actinomycetes</taxon>
        <taxon>Pseudonocardiales</taxon>
        <taxon>Pseudonocardiaceae</taxon>
        <taxon>Halosaccharopolyspora</taxon>
    </lineage>
</organism>
<dbReference type="EMBL" id="JACGWZ010000001">
    <property type="protein sequence ID" value="MBA8822844.1"/>
    <property type="molecule type" value="Genomic_DNA"/>
</dbReference>